<dbReference type="Proteomes" id="UP000237000">
    <property type="component" value="Unassembled WGS sequence"/>
</dbReference>
<feature type="compositionally biased region" description="Polar residues" evidence="1">
    <location>
        <begin position="43"/>
        <end position="52"/>
    </location>
</feature>
<feature type="region of interest" description="Disordered" evidence="1">
    <location>
        <begin position="161"/>
        <end position="283"/>
    </location>
</feature>
<dbReference type="PANTHER" id="PTHR38221:SF1">
    <property type="entry name" value="OVULE PROTEIN"/>
    <property type="match status" value="1"/>
</dbReference>
<dbReference type="PANTHER" id="PTHR38221">
    <property type="entry name" value="BNAA04G14260D PROTEIN"/>
    <property type="match status" value="1"/>
</dbReference>
<gene>
    <name evidence="2" type="ORF">TorRG33x02_064550</name>
</gene>
<sequence length="398" mass="42978">MDDNGGGAGDDPFGSLLPFCHVSSSQEERLHRCPFAPEPYNPENDSSSANSDDQIRVESTGIIMVSPPDSEEEGGEDNDNSNSHDVFHTPPEESAPGSSNELQPPRDADGHRGDGRILEAAEGGGGETAAVEVGFWEAGGTGTVDLSRDSDLGFSEVELAQRVEPDWDPNRSGLDDSGTQLEGVRVLRRELSLQDGLGESPLKKLKVSGRNSEKADEESESERDTPRSNGSDSNENLGINGEESSAKRKLDFTENDGATEVVEMESEANDSVLGLGNGEINNSKDKLSAKEFLETMEMLQRRDSSGETQETAVEIERSPPPRRRLPDSITGQSEKAAAAAAEEKGRRELTLLDVLKLIGEDCDGDQCNSSCSFLEMAKRRGMSFPRPEPRTNFGEDDS</sequence>
<organism evidence="2 3">
    <name type="scientific">Trema orientale</name>
    <name type="common">Charcoal tree</name>
    <name type="synonym">Celtis orientalis</name>
    <dbReference type="NCBI Taxonomy" id="63057"/>
    <lineage>
        <taxon>Eukaryota</taxon>
        <taxon>Viridiplantae</taxon>
        <taxon>Streptophyta</taxon>
        <taxon>Embryophyta</taxon>
        <taxon>Tracheophyta</taxon>
        <taxon>Spermatophyta</taxon>
        <taxon>Magnoliopsida</taxon>
        <taxon>eudicotyledons</taxon>
        <taxon>Gunneridae</taxon>
        <taxon>Pentapetalae</taxon>
        <taxon>rosids</taxon>
        <taxon>fabids</taxon>
        <taxon>Rosales</taxon>
        <taxon>Cannabaceae</taxon>
        <taxon>Trema</taxon>
    </lineage>
</organism>
<evidence type="ECO:0000313" key="2">
    <source>
        <dbReference type="EMBL" id="PON97865.1"/>
    </source>
</evidence>
<dbReference type="AlphaFoldDB" id="A0A2P5FJ92"/>
<keyword evidence="3" id="KW-1185">Reference proteome</keyword>
<reference evidence="3" key="1">
    <citation type="submission" date="2016-06" db="EMBL/GenBank/DDBJ databases">
        <title>Parallel loss of symbiosis genes in relatives of nitrogen-fixing non-legume Parasponia.</title>
        <authorList>
            <person name="Van Velzen R."/>
            <person name="Holmer R."/>
            <person name="Bu F."/>
            <person name="Rutten L."/>
            <person name="Van Zeijl A."/>
            <person name="Liu W."/>
            <person name="Santuari L."/>
            <person name="Cao Q."/>
            <person name="Sharma T."/>
            <person name="Shen D."/>
            <person name="Roswanjaya Y."/>
            <person name="Wardhani T."/>
            <person name="Kalhor M.S."/>
            <person name="Jansen J."/>
            <person name="Van den Hoogen J."/>
            <person name="Gungor B."/>
            <person name="Hartog M."/>
            <person name="Hontelez J."/>
            <person name="Verver J."/>
            <person name="Yang W.-C."/>
            <person name="Schijlen E."/>
            <person name="Repin R."/>
            <person name="Schilthuizen M."/>
            <person name="Schranz E."/>
            <person name="Heidstra R."/>
            <person name="Miyata K."/>
            <person name="Fedorova E."/>
            <person name="Kohlen W."/>
            <person name="Bisseling T."/>
            <person name="Smit S."/>
            <person name="Geurts R."/>
        </authorList>
    </citation>
    <scope>NUCLEOTIDE SEQUENCE [LARGE SCALE GENOMIC DNA]</scope>
    <source>
        <strain evidence="3">cv. RG33-2</strain>
    </source>
</reference>
<feature type="compositionally biased region" description="Basic and acidic residues" evidence="1">
    <location>
        <begin position="104"/>
        <end position="119"/>
    </location>
</feature>
<accession>A0A2P5FJ92</accession>
<feature type="compositionally biased region" description="Polar residues" evidence="1">
    <location>
        <begin position="227"/>
        <end position="237"/>
    </location>
</feature>
<dbReference type="OrthoDB" id="1557914at2759"/>
<dbReference type="InParanoid" id="A0A2P5FJ92"/>
<dbReference type="EMBL" id="JXTC01000029">
    <property type="protein sequence ID" value="PON97865.1"/>
    <property type="molecule type" value="Genomic_DNA"/>
</dbReference>
<feature type="compositionally biased region" description="Acidic residues" evidence="1">
    <location>
        <begin position="69"/>
        <end position="79"/>
    </location>
</feature>
<protein>
    <submittedName>
        <fullName evidence="2">Uncharacterized protein</fullName>
    </submittedName>
</protein>
<evidence type="ECO:0000256" key="1">
    <source>
        <dbReference type="SAM" id="MobiDB-lite"/>
    </source>
</evidence>
<evidence type="ECO:0000313" key="3">
    <source>
        <dbReference type="Proteomes" id="UP000237000"/>
    </source>
</evidence>
<feature type="region of interest" description="Disordered" evidence="1">
    <location>
        <begin position="299"/>
        <end position="343"/>
    </location>
</feature>
<comment type="caution">
    <text evidence="2">The sequence shown here is derived from an EMBL/GenBank/DDBJ whole genome shotgun (WGS) entry which is preliminary data.</text>
</comment>
<proteinExistence type="predicted"/>
<name>A0A2P5FJ92_TREOI</name>
<feature type="region of interest" description="Disordered" evidence="1">
    <location>
        <begin position="1"/>
        <end position="131"/>
    </location>
</feature>